<dbReference type="SUPFAM" id="SSF52540">
    <property type="entry name" value="P-loop containing nucleoside triphosphate hydrolases"/>
    <property type="match status" value="1"/>
</dbReference>
<dbReference type="InterPro" id="IPR005331">
    <property type="entry name" value="Sulfotransferase"/>
</dbReference>
<organism evidence="1 2">
    <name type="scientific">Polycladomyces subterraneus</name>
    <dbReference type="NCBI Taxonomy" id="1016997"/>
    <lineage>
        <taxon>Bacteria</taxon>
        <taxon>Bacillati</taxon>
        <taxon>Bacillota</taxon>
        <taxon>Bacilli</taxon>
        <taxon>Bacillales</taxon>
        <taxon>Thermoactinomycetaceae</taxon>
        <taxon>Polycladomyces</taxon>
    </lineage>
</organism>
<dbReference type="RefSeq" id="WP_301240074.1">
    <property type="nucleotide sequence ID" value="NZ_JANRHH010000049.1"/>
</dbReference>
<gene>
    <name evidence="1" type="ORF">NWF35_14565</name>
</gene>
<keyword evidence="2" id="KW-1185">Reference proteome</keyword>
<dbReference type="PANTHER" id="PTHR32301:SF6">
    <property type="entry name" value="GOLVESIN-RELATED"/>
    <property type="match status" value="1"/>
</dbReference>
<dbReference type="InterPro" id="IPR027417">
    <property type="entry name" value="P-loop_NTPase"/>
</dbReference>
<reference evidence="1" key="1">
    <citation type="submission" date="2022-08" db="EMBL/GenBank/DDBJ databases">
        <title>Polycladomyces zharkentsis sp. nov., a novel thermophilic CMC and starch-degrading bacterium isolated from a geothermal spring in Kazakhstan.</title>
        <authorList>
            <person name="Mashzhan A."/>
            <person name="Kistaubaeva A."/>
            <person name="Javier-Lopez R."/>
            <person name="Birkeland N.-K."/>
        </authorList>
    </citation>
    <scope>NUCLEOTIDE SEQUENCE</scope>
    <source>
        <strain evidence="1">KSR 13</strain>
    </source>
</reference>
<evidence type="ECO:0000313" key="1">
    <source>
        <dbReference type="EMBL" id="MDN4595091.1"/>
    </source>
</evidence>
<sequence>MRQPIIIFSHIPKAGGLTLRSIIDRQYRPDQIYKYPAHHQQEAVKKLSATQREKIKCVYGHCRFGTHRYFQRPFRYITMLRDPVNRVISAYYYIKSNPNTKLYAKVNSMSFKEFILSKNDDIQTQLWNHQTRFLSGKHQPDLDLAKQNLRKHYVIVGITELYPHSVFLMKQALGWGNVNYTRQNVTKRRPQKQQIQKELIHIIKQNNALDLQLYHYAKQLLIRRLNNLNPVTKRQLALYVKLHQQA</sequence>
<dbReference type="Proteomes" id="UP001174196">
    <property type="component" value="Unassembled WGS sequence"/>
</dbReference>
<dbReference type="Pfam" id="PF03567">
    <property type="entry name" value="Sulfotransfer_2"/>
    <property type="match status" value="1"/>
</dbReference>
<comment type="caution">
    <text evidence="1">The sequence shown here is derived from an EMBL/GenBank/DDBJ whole genome shotgun (WGS) entry which is preliminary data.</text>
</comment>
<name>A0ABT8IQK8_9BACL</name>
<dbReference type="InterPro" id="IPR053259">
    <property type="entry name" value="Golvesin-related_Golgi"/>
</dbReference>
<dbReference type="Gene3D" id="3.40.50.300">
    <property type="entry name" value="P-loop containing nucleotide triphosphate hydrolases"/>
    <property type="match status" value="1"/>
</dbReference>
<protein>
    <submittedName>
        <fullName evidence="1">Sulfotransferase family protein</fullName>
    </submittedName>
</protein>
<evidence type="ECO:0000313" key="2">
    <source>
        <dbReference type="Proteomes" id="UP001174196"/>
    </source>
</evidence>
<dbReference type="PANTHER" id="PTHR32301">
    <property type="entry name" value="COUNTIN RECEPTOR CNR3-RELATED"/>
    <property type="match status" value="1"/>
</dbReference>
<proteinExistence type="predicted"/>
<dbReference type="EMBL" id="JANRHH010000049">
    <property type="protein sequence ID" value="MDN4595091.1"/>
    <property type="molecule type" value="Genomic_DNA"/>
</dbReference>
<accession>A0ABT8IQK8</accession>